<dbReference type="Gene3D" id="4.10.60.10">
    <property type="entry name" value="Zinc finger, CCHC-type"/>
    <property type="match status" value="1"/>
</dbReference>
<dbReference type="Proteomes" id="UP000595140">
    <property type="component" value="Unassembled WGS sequence"/>
</dbReference>
<evidence type="ECO:0000259" key="3">
    <source>
        <dbReference type="PROSITE" id="PS50158"/>
    </source>
</evidence>
<evidence type="ECO:0000256" key="2">
    <source>
        <dbReference type="SAM" id="MobiDB-lite"/>
    </source>
</evidence>
<keyword evidence="1" id="KW-0862">Zinc</keyword>
<keyword evidence="1" id="KW-0479">Metal-binding</keyword>
<dbReference type="PANTHER" id="PTHR15503:SF45">
    <property type="entry name" value="RNA-DIRECTED DNA POLYMERASE HOMOLOG"/>
    <property type="match status" value="1"/>
</dbReference>
<sequence length="1815" mass="206942">MFPDADRSELASQMFRKGAYDWWKRIDQDPHTPKPWTWDRFDRAFTKEYVPTRYREERRDEFVALKQEGMSLPELRQKFDYLSQYATSLVSTPEDRLNEFVKKLRPDLRPYAALITTTDFNAAYDLIVRMEKSLDDLQATNKEDRATKDPRLAASAGPSGKSFGFGGKRYEKGSSSAPPPKRSKSKPSPSAAASNAIRTKSHTQCVQCGRHHPGECWLAQGLCLGCGQPGHFKRHCPTNPSSEPVFLIAPDQPAASHPARSQQSTAANNQQRPQPQQTGCAPARTYAMQGCTDSNLDVILGTFILFDSVMHALIDPGSTLSYICVDMPANSAIVRSDLEIPTVVSNPLGHSMRLHHIYHRCPLSVQEKQFPADLIELPHKEFDIILGMDWLTEYRAVVDCSSRTVWLRADDGSDVSLSGEVFPKAPEFISSMSARRLIRKKCEMFLCHVQDMRKESPRQQDIPTFCDFPDVFPEDLPGLPPPREVEFSINLIPECPLPLPYSDEGDCRKLKNDKDEGWRFCPNWVLTSERVDEDRKGPGNMLLIDSIMEQEREGALKHTPDAEPLIDQDCLKILDQVIRDNLNVFWRSVANKRFLQVLKKGELLSYSGEVIRVTREAMKSFEFIDAAIIQGAKYPVFLAYAKEDMELFHGEPGDIPGTVCDFYKNSPSISFTTEEERKLAGKFAQTLVGRCISRVHLSEVEDFLSKGRFKEFKLRRLQSNELLFIFKHEEDYLRWFSRRRWKIKGCIIPICKGTPEHEPSADSPLFPLWVELKNFPIHLNDHKAIFSIASALGKLIKLDSNSVIGVKPDQIRVCVERDLSIPFPSHIHIRLGTKDLWLPCRFENPPLYCPMCHRYKPIHQQQQDKSNKSKGLEGISRFSNTHVQKGEPATNHTPKQVHWEDTMPMVEDVPEEDTNYPPTMTSVRSQGRTWCRLDRVMIHLDLLIFFQDVELHHLSKANSDHNTPKPFRFLNTWTLHENFLHTVKLSWENSPTTRRMRGLLQKLKAVKQTLKKWNKDTFGNIHSKLKEAEARANQSQKEFKDFPNEENRTAAQRDNFALIVATNMEVEYWRQKAQIRWLDKGDSNTKLFQAFAKGKRKKLQISHIIDGNGKGLNNMDDIKQEAIRHFQNQFQAPATSIPNLGNILPFIPPLISNEDNLFLTKLPDLAEVKATVWDLDPDSASHPDGSNEQGAFQKGKSIDDHILLAQEAIHGLDRKQSANGKPPELLHFFPMTGGVKQGVPLSPLLFILGFEAFYRYLNHSMESNTIKCFNLGSVRMPSHLIYAYDLMIFTKGDILNLLKLNQILKVFMQASGQQINFSKSRFYTPKSTTADQQLKMEKALSMKCGSLPFTYLGATLRRGNSLMANFLWGQRNGGAKYPWRNWNFTCQNKSVRGLEIRSLLQIETTYSLKIWWKAQHDQSPLAILVRAKYMKDGCIKEPLPDSPTWKRICRIHSLGISHAQRNNGQALWNNGQFSLKQAYRATEDHLPALLSTKFIWNKAQIPKLRFFQWKIFNNSLPFPTNLRRFHLALPSRCSFCFNSEEDLDHCLLNCKESKTIWNYSAGMVDAPMLTSNLLLRQHAISWWVRQRQLRLWMMDDTTVAWLYTVQNLEAGILEKLGRHLRTRKNKSRGVLCLFYFISHIPNLLTVDDNSLLTQLPNEKEVKDAMWNLYPQSAAGPDGFTGEFYKSFWDIIKKDVGGFVKGRRIHDQILITEEIIQNLDYKTRGGNIAIKLDMSKAGRRRTIGAAAGVAAHRRRQSLPSVALPQPRRSQSSLPGVAQARVAAASRLPQSVVAVQLEPPSPSPASPPSSPTGAAPP</sequence>
<dbReference type="PANTHER" id="PTHR15503">
    <property type="entry name" value="LDOC1 RELATED"/>
    <property type="match status" value="1"/>
</dbReference>
<feature type="compositionally biased region" description="Basic and acidic residues" evidence="2">
    <location>
        <begin position="139"/>
        <end position="151"/>
    </location>
</feature>
<dbReference type="InterPro" id="IPR001878">
    <property type="entry name" value="Znf_CCHC"/>
</dbReference>
<dbReference type="InterPro" id="IPR000477">
    <property type="entry name" value="RT_dom"/>
</dbReference>
<dbReference type="Pfam" id="PF13966">
    <property type="entry name" value="zf-RVT"/>
    <property type="match status" value="1"/>
</dbReference>
<dbReference type="Pfam" id="PF00078">
    <property type="entry name" value="RVT_1"/>
    <property type="match status" value="1"/>
</dbReference>
<feature type="region of interest" description="Disordered" evidence="2">
    <location>
        <begin position="253"/>
        <end position="281"/>
    </location>
</feature>
<name>A0A484N0W6_9ASTE</name>
<dbReference type="InterPro" id="IPR026960">
    <property type="entry name" value="RVT-Znf"/>
</dbReference>
<accession>A0A484N0W6</accession>
<dbReference type="OrthoDB" id="2272416at2759"/>
<feature type="region of interest" description="Disordered" evidence="2">
    <location>
        <begin position="1746"/>
        <end position="1776"/>
    </location>
</feature>
<dbReference type="SMART" id="SM00343">
    <property type="entry name" value="ZnF_C2HC"/>
    <property type="match status" value="1"/>
</dbReference>
<proteinExistence type="predicted"/>
<feature type="compositionally biased region" description="Pro residues" evidence="2">
    <location>
        <begin position="1797"/>
        <end position="1815"/>
    </location>
</feature>
<dbReference type="EMBL" id="OOIL02005455">
    <property type="protein sequence ID" value="VFQ94743.1"/>
    <property type="molecule type" value="Genomic_DNA"/>
</dbReference>
<dbReference type="Pfam" id="PF03732">
    <property type="entry name" value="Retrotrans_gag"/>
    <property type="match status" value="1"/>
</dbReference>
<dbReference type="CDD" id="cd00303">
    <property type="entry name" value="retropepsin_like"/>
    <property type="match status" value="1"/>
</dbReference>
<organism evidence="4 5">
    <name type="scientific">Cuscuta campestris</name>
    <dbReference type="NCBI Taxonomy" id="132261"/>
    <lineage>
        <taxon>Eukaryota</taxon>
        <taxon>Viridiplantae</taxon>
        <taxon>Streptophyta</taxon>
        <taxon>Embryophyta</taxon>
        <taxon>Tracheophyta</taxon>
        <taxon>Spermatophyta</taxon>
        <taxon>Magnoliopsida</taxon>
        <taxon>eudicotyledons</taxon>
        <taxon>Gunneridae</taxon>
        <taxon>Pentapetalae</taxon>
        <taxon>asterids</taxon>
        <taxon>lamiids</taxon>
        <taxon>Solanales</taxon>
        <taxon>Convolvulaceae</taxon>
        <taxon>Cuscuteae</taxon>
        <taxon>Cuscuta</taxon>
        <taxon>Cuscuta subgen. Grammica</taxon>
        <taxon>Cuscuta sect. Cleistogrammica</taxon>
    </lineage>
</organism>
<feature type="region of interest" description="Disordered" evidence="2">
    <location>
        <begin position="1794"/>
        <end position="1815"/>
    </location>
</feature>
<evidence type="ECO:0000313" key="4">
    <source>
        <dbReference type="EMBL" id="VFQ94743.1"/>
    </source>
</evidence>
<feature type="compositionally biased region" description="Low complexity" evidence="2">
    <location>
        <begin position="153"/>
        <end position="162"/>
    </location>
</feature>
<dbReference type="Pfam" id="PF08284">
    <property type="entry name" value="RVP_2"/>
    <property type="match status" value="1"/>
</dbReference>
<dbReference type="Gene3D" id="2.40.70.10">
    <property type="entry name" value="Acid Proteases"/>
    <property type="match status" value="1"/>
</dbReference>
<feature type="domain" description="CCHC-type" evidence="3">
    <location>
        <begin position="223"/>
        <end position="237"/>
    </location>
</feature>
<gene>
    <name evidence="4" type="ORF">CCAM_LOCUS36519</name>
</gene>
<evidence type="ECO:0000313" key="5">
    <source>
        <dbReference type="Proteomes" id="UP000595140"/>
    </source>
</evidence>
<dbReference type="PROSITE" id="PS50158">
    <property type="entry name" value="ZF_CCHC"/>
    <property type="match status" value="1"/>
</dbReference>
<evidence type="ECO:0000256" key="1">
    <source>
        <dbReference type="PROSITE-ProRule" id="PRU00047"/>
    </source>
</evidence>
<dbReference type="GO" id="GO:0003676">
    <property type="term" value="F:nucleic acid binding"/>
    <property type="evidence" value="ECO:0007669"/>
    <property type="project" value="InterPro"/>
</dbReference>
<dbReference type="InterPro" id="IPR005162">
    <property type="entry name" value="Retrotrans_gag_dom"/>
</dbReference>
<keyword evidence="1" id="KW-0863">Zinc-finger</keyword>
<keyword evidence="5" id="KW-1185">Reference proteome</keyword>
<dbReference type="GO" id="GO:0008270">
    <property type="term" value="F:zinc ion binding"/>
    <property type="evidence" value="ECO:0007669"/>
    <property type="project" value="UniProtKB-KW"/>
</dbReference>
<feature type="compositionally biased region" description="Low complexity" evidence="2">
    <location>
        <begin position="265"/>
        <end position="278"/>
    </location>
</feature>
<dbReference type="InterPro" id="IPR021109">
    <property type="entry name" value="Peptidase_aspartic_dom_sf"/>
</dbReference>
<reference evidence="4 5" key="1">
    <citation type="submission" date="2018-04" db="EMBL/GenBank/DDBJ databases">
        <authorList>
            <person name="Vogel A."/>
        </authorList>
    </citation>
    <scope>NUCLEOTIDE SEQUENCE [LARGE SCALE GENOMIC DNA]</scope>
</reference>
<feature type="region of interest" description="Disordered" evidence="2">
    <location>
        <begin position="139"/>
        <end position="197"/>
    </location>
</feature>
<dbReference type="InterPro" id="IPR032567">
    <property type="entry name" value="RTL1-rel"/>
</dbReference>
<feature type="compositionally biased region" description="Low complexity" evidence="2">
    <location>
        <begin position="186"/>
        <end position="196"/>
    </location>
</feature>
<protein>
    <recommendedName>
        <fullName evidence="3">CCHC-type domain-containing protein</fullName>
    </recommendedName>
</protein>